<dbReference type="KEGG" id="osn:115226153"/>
<dbReference type="Pfam" id="PF16457">
    <property type="entry name" value="PH_12"/>
    <property type="match status" value="1"/>
</dbReference>
<evidence type="ECO:0000313" key="3">
    <source>
        <dbReference type="RefSeq" id="XP_029653011.1"/>
    </source>
</evidence>
<sequence length="176" mass="20089">MIKRQRMNYLMAGTLFCKITTKGGKLKEKHWWQLAPNLKTFHYGDWNSEETPTLEQLPNKLSVVDIKSLVVGKDCSHVKENRKKNIAAEMCFSVIPVTTIPQNFLAGSQLEFDMWTDGINALLNNKMVSTQEKSDMEMLLGMEIKLRLLDTEGVRIPAKPPAIPPEPDNYNFVYAM</sequence>
<name>A0A6P7TW67_9MOLL</name>
<evidence type="ECO:0000313" key="2">
    <source>
        <dbReference type="Proteomes" id="UP000515154"/>
    </source>
</evidence>
<protein>
    <submittedName>
        <fullName evidence="3">Engulfment and cell motility protein 1</fullName>
    </submittedName>
</protein>
<dbReference type="Proteomes" id="UP000515154">
    <property type="component" value="Linkage group LG29"/>
</dbReference>
<accession>A0A6P7TW67</accession>
<dbReference type="Gene3D" id="2.30.29.30">
    <property type="entry name" value="Pleckstrin-homology domain (PH domain)/Phosphotyrosine-binding domain (PTB)"/>
    <property type="match status" value="1"/>
</dbReference>
<evidence type="ECO:0000259" key="1">
    <source>
        <dbReference type="Pfam" id="PF16457"/>
    </source>
</evidence>
<organism evidence="2 3">
    <name type="scientific">Octopus sinensis</name>
    <name type="common">East Asian common octopus</name>
    <dbReference type="NCBI Taxonomy" id="2607531"/>
    <lineage>
        <taxon>Eukaryota</taxon>
        <taxon>Metazoa</taxon>
        <taxon>Spiralia</taxon>
        <taxon>Lophotrochozoa</taxon>
        <taxon>Mollusca</taxon>
        <taxon>Cephalopoda</taxon>
        <taxon>Coleoidea</taxon>
        <taxon>Octopodiformes</taxon>
        <taxon>Octopoda</taxon>
        <taxon>Incirrata</taxon>
        <taxon>Octopodidae</taxon>
        <taxon>Octopus</taxon>
    </lineage>
</organism>
<keyword evidence="2" id="KW-1185">Reference proteome</keyword>
<dbReference type="InterPro" id="IPR011993">
    <property type="entry name" value="PH-like_dom_sf"/>
</dbReference>
<dbReference type="SUPFAM" id="SSF50729">
    <property type="entry name" value="PH domain-like"/>
    <property type="match status" value="1"/>
</dbReference>
<gene>
    <name evidence="3" type="primary">LOC115226153</name>
</gene>
<dbReference type="RefSeq" id="XP_029653011.1">
    <property type="nucleotide sequence ID" value="XM_029797151.2"/>
</dbReference>
<dbReference type="InterPro" id="IPR001849">
    <property type="entry name" value="PH_domain"/>
</dbReference>
<reference evidence="3" key="1">
    <citation type="submission" date="2025-08" db="UniProtKB">
        <authorList>
            <consortium name="RefSeq"/>
        </authorList>
    </citation>
    <scope>IDENTIFICATION</scope>
</reference>
<dbReference type="AlphaFoldDB" id="A0A6P7TW67"/>
<proteinExistence type="predicted"/>
<feature type="domain" description="PH" evidence="1">
    <location>
        <begin position="2"/>
        <end position="124"/>
    </location>
</feature>